<dbReference type="PANTHER" id="PTHR13504:SF38">
    <property type="entry name" value="FIDO DOMAIN-CONTAINING PROTEIN"/>
    <property type="match status" value="1"/>
</dbReference>
<feature type="binding site" evidence="2">
    <location>
        <begin position="211"/>
        <end position="212"/>
    </location>
    <ligand>
        <name>ATP</name>
        <dbReference type="ChEBI" id="CHEBI:30616"/>
    </ligand>
</feature>
<gene>
    <name evidence="5" type="ORF">ERS852490_01328</name>
</gene>
<dbReference type="EMBL" id="CZBU01000003">
    <property type="protein sequence ID" value="CUQ76958.1"/>
    <property type="molecule type" value="Genomic_DNA"/>
</dbReference>
<keyword evidence="2" id="KW-0547">Nucleotide-binding</keyword>
<dbReference type="Proteomes" id="UP000095621">
    <property type="component" value="Unassembled WGS sequence"/>
</dbReference>
<evidence type="ECO:0000259" key="4">
    <source>
        <dbReference type="PROSITE" id="PS51459"/>
    </source>
</evidence>
<evidence type="ECO:0000256" key="3">
    <source>
        <dbReference type="PIRSR" id="PIRSR640198-3"/>
    </source>
</evidence>
<keyword evidence="5" id="KW-0131">Cell cycle</keyword>
<dbReference type="PROSITE" id="PS51459">
    <property type="entry name" value="FIDO"/>
    <property type="match status" value="1"/>
</dbReference>
<evidence type="ECO:0000256" key="2">
    <source>
        <dbReference type="PIRSR" id="PIRSR640198-2"/>
    </source>
</evidence>
<accession>A0A174YYG1</accession>
<feature type="site" description="Important for autoinhibition of adenylyltransferase activity" evidence="3">
    <location>
        <position position="42"/>
    </location>
</feature>
<name>A0A174YYG1_9FIRM</name>
<dbReference type="OrthoDB" id="9813719at2"/>
<dbReference type="Gene3D" id="1.10.3290.10">
    <property type="entry name" value="Fido-like domain"/>
    <property type="match status" value="1"/>
</dbReference>
<keyword evidence="5" id="KW-0132">Cell division</keyword>
<proteinExistence type="predicted"/>
<evidence type="ECO:0000256" key="1">
    <source>
        <dbReference type="PIRSR" id="PIRSR640198-1"/>
    </source>
</evidence>
<reference evidence="5 6" key="1">
    <citation type="submission" date="2015-09" db="EMBL/GenBank/DDBJ databases">
        <authorList>
            <consortium name="Pathogen Informatics"/>
        </authorList>
    </citation>
    <scope>NUCLEOTIDE SEQUENCE [LARGE SCALE GENOMIC DNA]</scope>
    <source>
        <strain evidence="5 6">2789STDY5834875</strain>
    </source>
</reference>
<organism evidence="5 6">
    <name type="scientific">Lachnospira eligens</name>
    <dbReference type="NCBI Taxonomy" id="39485"/>
    <lineage>
        <taxon>Bacteria</taxon>
        <taxon>Bacillati</taxon>
        <taxon>Bacillota</taxon>
        <taxon>Clostridia</taxon>
        <taxon>Lachnospirales</taxon>
        <taxon>Lachnospiraceae</taxon>
        <taxon>Lachnospira</taxon>
    </lineage>
</organism>
<dbReference type="GO" id="GO:0051301">
    <property type="term" value="P:cell division"/>
    <property type="evidence" value="ECO:0007669"/>
    <property type="project" value="UniProtKB-KW"/>
</dbReference>
<dbReference type="AlphaFoldDB" id="A0A174YYG1"/>
<feature type="binding site" evidence="2">
    <location>
        <begin position="179"/>
        <end position="186"/>
    </location>
    <ligand>
        <name>ATP</name>
        <dbReference type="ChEBI" id="CHEBI:30616"/>
    </ligand>
</feature>
<dbReference type="InterPro" id="IPR036597">
    <property type="entry name" value="Fido-like_dom_sf"/>
</dbReference>
<dbReference type="PANTHER" id="PTHR13504">
    <property type="entry name" value="FIDO DOMAIN-CONTAINING PROTEIN DDB_G0283145"/>
    <property type="match status" value="1"/>
</dbReference>
<dbReference type="GO" id="GO:0005524">
    <property type="term" value="F:ATP binding"/>
    <property type="evidence" value="ECO:0007669"/>
    <property type="project" value="UniProtKB-KW"/>
</dbReference>
<dbReference type="Pfam" id="PF02661">
    <property type="entry name" value="Fic"/>
    <property type="match status" value="1"/>
</dbReference>
<sequence length="254" mass="30142">MNEDIFMKRLKERLLIEFKKQDRSGVYGYTQRSMAYNSNRIEGSTLTEKQTASMFETGTLYTDDTEVIFRTKDIEEMNGHFKMFNYIMKNIEAPLDEDLIKGMHRNLKEGVFEDFANGYAIGDWKKRENRVSDIKVALPQEVPEKIHNLIEEYNNSNEVSIDKIAKFHAQFELIHPFQDGNGRVGRMIILKQCLDNNIFPIIIRDDNKAEYYRSLNKAQHENDYSSLVKYFQKEQKYYVDNTEKMLFTYEELEK</sequence>
<keyword evidence="2" id="KW-0067">ATP-binding</keyword>
<dbReference type="InterPro" id="IPR040198">
    <property type="entry name" value="Fido_containing"/>
</dbReference>
<dbReference type="SUPFAM" id="SSF140931">
    <property type="entry name" value="Fic-like"/>
    <property type="match status" value="1"/>
</dbReference>
<dbReference type="RefSeq" id="WP_055215455.1">
    <property type="nucleotide sequence ID" value="NZ_CZBU01000003.1"/>
</dbReference>
<protein>
    <submittedName>
        <fullName evidence="5">Protein involved in cell division</fullName>
    </submittedName>
</protein>
<feature type="domain" description="Fido" evidence="4">
    <location>
        <begin position="95"/>
        <end position="233"/>
    </location>
</feature>
<evidence type="ECO:0000313" key="6">
    <source>
        <dbReference type="Proteomes" id="UP000095621"/>
    </source>
</evidence>
<feature type="active site" evidence="1">
    <location>
        <position position="175"/>
    </location>
</feature>
<evidence type="ECO:0000313" key="5">
    <source>
        <dbReference type="EMBL" id="CUQ76958.1"/>
    </source>
</evidence>
<dbReference type="InterPro" id="IPR003812">
    <property type="entry name" value="Fido"/>
</dbReference>